<dbReference type="AlphaFoldDB" id="W5T910"/>
<keyword evidence="4" id="KW-1185">Reference proteome</keyword>
<dbReference type="OrthoDB" id="1413770at2"/>
<dbReference type="KEGG" id="nno:NONO_c09000"/>
<dbReference type="InterPro" id="IPR029069">
    <property type="entry name" value="HotDog_dom_sf"/>
</dbReference>
<evidence type="ECO:0000259" key="2">
    <source>
        <dbReference type="Pfam" id="PF20789"/>
    </source>
</evidence>
<sequence length="272" mass="29206">MTAFYLTDSSDPGLYHPTEFTRGPWSPDAQHGGAPSALLGHVIEQCEPRPRCRVGRVTVEFLGPVPIAPLRAEAHVTRAAPRVGAPGRAVELIEATLSSDRGPVLKASAWRLGPGEAELDLPSEASAVDTHPGPHTVTPKPDHRFPSNQPVGFHTGVEYRFVSGAFLTPGPAVCWIRLRYPIVAGTSLTPLQRVLAAADFGNGVSSVLAWDRYFFINTDLTVSLHREPVGEWICLDATTYPGPGGIGLAESRLFDHKGPIGRSTQTLLLGTR</sequence>
<name>W5T910_9NOCA</name>
<protein>
    <recommendedName>
        <fullName evidence="5">Thioesterase-like superfamily protein</fullName>
    </recommendedName>
</protein>
<dbReference type="STRING" id="1415166.NONO_c09000"/>
<evidence type="ECO:0000259" key="1">
    <source>
        <dbReference type="Pfam" id="PF13622"/>
    </source>
</evidence>
<proteinExistence type="predicted"/>
<dbReference type="EMBL" id="CP006850">
    <property type="protein sequence ID" value="AHH15707.1"/>
    <property type="molecule type" value="Genomic_DNA"/>
</dbReference>
<dbReference type="InterPro" id="IPR042171">
    <property type="entry name" value="Acyl-CoA_hotdog"/>
</dbReference>
<dbReference type="HOGENOM" id="CLU_074337_1_0_11"/>
<reference evidence="3 4" key="1">
    <citation type="journal article" date="2014" name="Appl. Environ. Microbiol.">
        <title>Insights into the Microbial Degradation of Rubber and Gutta-Percha by Analysis of the Complete Genome of Nocardia nova SH22a.</title>
        <authorList>
            <person name="Luo Q."/>
            <person name="Hiessl S."/>
            <person name="Poehlein A."/>
            <person name="Daniel R."/>
            <person name="Steinbuchel A."/>
        </authorList>
    </citation>
    <scope>NUCLEOTIDE SEQUENCE [LARGE SCALE GENOMIC DNA]</scope>
    <source>
        <strain evidence="3">SH22a</strain>
    </source>
</reference>
<dbReference type="RefSeq" id="WP_025347228.1">
    <property type="nucleotide sequence ID" value="NZ_CP006850.1"/>
</dbReference>
<dbReference type="PATRIC" id="fig|1415166.3.peg.911"/>
<gene>
    <name evidence="3" type="ORF">NONO_c09000</name>
</gene>
<dbReference type="InterPro" id="IPR049449">
    <property type="entry name" value="TesB_ACOT8-like_N"/>
</dbReference>
<dbReference type="Pfam" id="PF13622">
    <property type="entry name" value="4HBT_3"/>
    <property type="match status" value="1"/>
</dbReference>
<dbReference type="Gene3D" id="2.40.160.210">
    <property type="entry name" value="Acyl-CoA thioesterase, double hotdog domain"/>
    <property type="match status" value="1"/>
</dbReference>
<evidence type="ECO:0000313" key="4">
    <source>
        <dbReference type="Proteomes" id="UP000019150"/>
    </source>
</evidence>
<dbReference type="SUPFAM" id="SSF54637">
    <property type="entry name" value="Thioesterase/thiol ester dehydrase-isomerase"/>
    <property type="match status" value="1"/>
</dbReference>
<feature type="domain" description="Acyl-CoA thioesterase-like N-terminal HotDog" evidence="1">
    <location>
        <begin position="22"/>
        <end position="111"/>
    </location>
</feature>
<evidence type="ECO:0000313" key="3">
    <source>
        <dbReference type="EMBL" id="AHH15707.1"/>
    </source>
</evidence>
<dbReference type="Proteomes" id="UP000019150">
    <property type="component" value="Chromosome"/>
</dbReference>
<dbReference type="Pfam" id="PF20789">
    <property type="entry name" value="4HBT_3C"/>
    <property type="match status" value="1"/>
</dbReference>
<accession>W5T910</accession>
<feature type="domain" description="Acyl-CoA thioesterase-like C-terminal" evidence="2">
    <location>
        <begin position="142"/>
        <end position="268"/>
    </location>
</feature>
<dbReference type="eggNOG" id="COG2050">
    <property type="taxonomic scope" value="Bacteria"/>
</dbReference>
<dbReference type="InterPro" id="IPR049450">
    <property type="entry name" value="ACOT8-like_C"/>
</dbReference>
<evidence type="ECO:0008006" key="5">
    <source>
        <dbReference type="Google" id="ProtNLM"/>
    </source>
</evidence>
<organism evidence="3 4">
    <name type="scientific">Nocardia nova SH22a</name>
    <dbReference type="NCBI Taxonomy" id="1415166"/>
    <lineage>
        <taxon>Bacteria</taxon>
        <taxon>Bacillati</taxon>
        <taxon>Actinomycetota</taxon>
        <taxon>Actinomycetes</taxon>
        <taxon>Mycobacteriales</taxon>
        <taxon>Nocardiaceae</taxon>
        <taxon>Nocardia</taxon>
    </lineage>
</organism>